<feature type="signal peptide" evidence="1">
    <location>
        <begin position="1"/>
        <end position="20"/>
    </location>
</feature>
<evidence type="ECO:0000256" key="1">
    <source>
        <dbReference type="SAM" id="SignalP"/>
    </source>
</evidence>
<gene>
    <name evidence="2" type="ORF">CHX27_05140</name>
</gene>
<comment type="caution">
    <text evidence="2">The sequence shown here is derived from an EMBL/GenBank/DDBJ whole genome shotgun (WGS) entry which is preliminary data.</text>
</comment>
<dbReference type="RefSeq" id="WP_094485690.1">
    <property type="nucleotide sequence ID" value="NZ_NOXX01000172.1"/>
</dbReference>
<reference evidence="2 3" key="1">
    <citation type="submission" date="2017-07" db="EMBL/GenBank/DDBJ databases">
        <title>Flavobacterium cyanobacteriorum sp. nov., isolated from cyanobacterial aggregates in a eutrophic lake.</title>
        <authorList>
            <person name="Cai H."/>
        </authorList>
    </citation>
    <scope>NUCLEOTIDE SEQUENCE [LARGE SCALE GENOMIC DNA]</scope>
    <source>
        <strain evidence="2 3">TH167</strain>
    </source>
</reference>
<protein>
    <recommendedName>
        <fullName evidence="4">LPS export ABC transporter periplasmic protein LptC</fullName>
    </recommendedName>
</protein>
<sequence>MKNIWWLSVLVLLVSATAYAQKKKPAAKPKTEAKTISAKFENCTAELQKNQLFFFQQNPTGKRDTILIKTFDAKLKPENLKISAFTAAKVKLHVLTWDEITKTETPLKKETNTTNQTAIVDFSSKKIVFTNFNTVINSSEIIYLDAAKTASETRDKIQRAGQECLINPDGTLTLKTKAKQSQLKYDAAAFKFIAK</sequence>
<keyword evidence="3" id="KW-1185">Reference proteome</keyword>
<proteinExistence type="predicted"/>
<evidence type="ECO:0000313" key="3">
    <source>
        <dbReference type="Proteomes" id="UP000216035"/>
    </source>
</evidence>
<evidence type="ECO:0000313" key="2">
    <source>
        <dbReference type="EMBL" id="OYQ46053.1"/>
    </source>
</evidence>
<dbReference type="EMBL" id="NOXX01000172">
    <property type="protein sequence ID" value="OYQ46053.1"/>
    <property type="molecule type" value="Genomic_DNA"/>
</dbReference>
<feature type="chain" id="PRO_5012129312" description="LPS export ABC transporter periplasmic protein LptC" evidence="1">
    <location>
        <begin position="21"/>
        <end position="195"/>
    </location>
</feature>
<dbReference type="AlphaFoldDB" id="A0A255ZX33"/>
<dbReference type="Proteomes" id="UP000216035">
    <property type="component" value="Unassembled WGS sequence"/>
</dbReference>
<accession>A0A255ZX33</accession>
<evidence type="ECO:0008006" key="4">
    <source>
        <dbReference type="Google" id="ProtNLM"/>
    </source>
</evidence>
<keyword evidence="1" id="KW-0732">Signal</keyword>
<organism evidence="2 3">
    <name type="scientific">Flavobacterium aurantiibacter</name>
    <dbReference type="NCBI Taxonomy" id="2023067"/>
    <lineage>
        <taxon>Bacteria</taxon>
        <taxon>Pseudomonadati</taxon>
        <taxon>Bacteroidota</taxon>
        <taxon>Flavobacteriia</taxon>
        <taxon>Flavobacteriales</taxon>
        <taxon>Flavobacteriaceae</taxon>
        <taxon>Flavobacterium</taxon>
    </lineage>
</organism>
<name>A0A255ZX33_9FLAO</name>